<evidence type="ECO:0000256" key="1">
    <source>
        <dbReference type="ARBA" id="ARBA00004567"/>
    </source>
</evidence>
<protein>
    <submittedName>
        <fullName evidence="7">Nucleoporin complex subunit 54-domain-containing protein</fullName>
    </submittedName>
</protein>
<evidence type="ECO:0000313" key="8">
    <source>
        <dbReference type="Proteomes" id="UP000193467"/>
    </source>
</evidence>
<evidence type="ECO:0000256" key="4">
    <source>
        <dbReference type="ARBA" id="ARBA00023242"/>
    </source>
</evidence>
<organism evidence="7 8">
    <name type="scientific">Leucosporidium creatinivorum</name>
    <dbReference type="NCBI Taxonomy" id="106004"/>
    <lineage>
        <taxon>Eukaryota</taxon>
        <taxon>Fungi</taxon>
        <taxon>Dikarya</taxon>
        <taxon>Basidiomycota</taxon>
        <taxon>Pucciniomycotina</taxon>
        <taxon>Microbotryomycetes</taxon>
        <taxon>Leucosporidiales</taxon>
        <taxon>Leucosporidium</taxon>
    </lineage>
</organism>
<proteinExistence type="predicted"/>
<keyword evidence="3" id="KW-0811">Translocation</keyword>
<dbReference type="InParanoid" id="A0A1Y2ET83"/>
<dbReference type="InterPro" id="IPR025712">
    <property type="entry name" value="Nup54_alpha-helical_dom"/>
</dbReference>
<dbReference type="AlphaFoldDB" id="A0A1Y2ET83"/>
<evidence type="ECO:0000256" key="2">
    <source>
        <dbReference type="ARBA" id="ARBA00022448"/>
    </source>
</evidence>
<dbReference type="PANTHER" id="PTHR13000">
    <property type="entry name" value="NUCLEOPORIN P54"/>
    <property type="match status" value="1"/>
</dbReference>
<keyword evidence="3" id="KW-0906">Nuclear pore complex</keyword>
<dbReference type="PANTHER" id="PTHR13000:SF0">
    <property type="entry name" value="NUCLEOPORIN P54"/>
    <property type="match status" value="1"/>
</dbReference>
<dbReference type="GO" id="GO:0006607">
    <property type="term" value="P:NLS-bearing protein import into nucleus"/>
    <property type="evidence" value="ECO:0007669"/>
    <property type="project" value="TreeGrafter"/>
</dbReference>
<comment type="caution">
    <text evidence="7">The sequence shown here is derived from an EMBL/GenBank/DDBJ whole genome shotgun (WGS) entry which is preliminary data.</text>
</comment>
<dbReference type="GO" id="GO:0017056">
    <property type="term" value="F:structural constituent of nuclear pore"/>
    <property type="evidence" value="ECO:0007669"/>
    <property type="project" value="TreeGrafter"/>
</dbReference>
<dbReference type="EMBL" id="MCGR01000041">
    <property type="protein sequence ID" value="ORY74514.1"/>
    <property type="molecule type" value="Genomic_DNA"/>
</dbReference>
<comment type="subcellular location">
    <subcellularLocation>
        <location evidence="1">Nucleus</location>
        <location evidence="1">Nuclear pore complex</location>
    </subcellularLocation>
</comment>
<keyword evidence="2" id="KW-0813">Transport</keyword>
<keyword evidence="3" id="KW-0509">mRNA transport</keyword>
<keyword evidence="8" id="KW-1185">Reference proteome</keyword>
<dbReference type="GO" id="GO:0036228">
    <property type="term" value="P:protein localization to nuclear inner membrane"/>
    <property type="evidence" value="ECO:0007669"/>
    <property type="project" value="TreeGrafter"/>
</dbReference>
<evidence type="ECO:0000313" key="7">
    <source>
        <dbReference type="EMBL" id="ORY74514.1"/>
    </source>
</evidence>
<gene>
    <name evidence="7" type="ORF">BCR35DRAFT_333356</name>
</gene>
<feature type="domain" description="Nucleoporin Nup54 alpha-helical" evidence="6">
    <location>
        <begin position="267"/>
        <end position="402"/>
    </location>
</feature>
<reference evidence="7 8" key="1">
    <citation type="submission" date="2016-07" db="EMBL/GenBank/DDBJ databases">
        <title>Pervasive Adenine N6-methylation of Active Genes in Fungi.</title>
        <authorList>
            <consortium name="DOE Joint Genome Institute"/>
            <person name="Mondo S.J."/>
            <person name="Dannebaum R.O."/>
            <person name="Kuo R.C."/>
            <person name="Labutti K."/>
            <person name="Haridas S."/>
            <person name="Kuo A."/>
            <person name="Salamov A."/>
            <person name="Ahrendt S.R."/>
            <person name="Lipzen A."/>
            <person name="Sullivan W."/>
            <person name="Andreopoulos W.B."/>
            <person name="Clum A."/>
            <person name="Lindquist E."/>
            <person name="Daum C."/>
            <person name="Ramamoorthy G.K."/>
            <person name="Gryganskyi A."/>
            <person name="Culley D."/>
            <person name="Magnuson J.K."/>
            <person name="James T.Y."/>
            <person name="O'Malley M.A."/>
            <person name="Stajich J.E."/>
            <person name="Spatafora J.W."/>
            <person name="Visel A."/>
            <person name="Grigoriev I.V."/>
        </authorList>
    </citation>
    <scope>NUCLEOTIDE SEQUENCE [LARGE SCALE GENOMIC DNA]</scope>
    <source>
        <strain evidence="7 8">62-1032</strain>
    </source>
</reference>
<dbReference type="OrthoDB" id="6162375at2759"/>
<evidence type="ECO:0000256" key="3">
    <source>
        <dbReference type="ARBA" id="ARBA00023132"/>
    </source>
</evidence>
<feature type="compositionally biased region" description="Polar residues" evidence="5">
    <location>
        <begin position="143"/>
        <end position="153"/>
    </location>
</feature>
<dbReference type="GO" id="GO:0006999">
    <property type="term" value="P:nuclear pore organization"/>
    <property type="evidence" value="ECO:0007669"/>
    <property type="project" value="TreeGrafter"/>
</dbReference>
<dbReference type="FunCoup" id="A0A1Y2ET83">
    <property type="interactions" value="55"/>
</dbReference>
<feature type="compositionally biased region" description="Low complexity" evidence="5">
    <location>
        <begin position="155"/>
        <end position="166"/>
    </location>
</feature>
<sequence length="471" mass="47604">MATFSFGAPAAKPATTFGGFGAPATSTPGAAPSLFGAPATSTPGAAPSLFGSSAPATGSLFGGASTPAPSGGLFGAAPTSTPAPSGGLFGSAQPATSTPSLFGAPAASAPSSTPSLFGSSQPAAGGGLFGAPAGGSLFGGGATSQPGASTSLFGQAAAAPAAPQPAVTSAPLFGQSQSAASASLFGSKPASSSLFGSTTTPAPTATPQQPLPKLGEPLPSDPNEPSITSRLEAIKSAWDPQDPKCRFQTYFYNEPTPPNSVGMYGRPPQGTDEKAWNKAVRENPDPERLVPAIAIGFPSLQSRIDSQTRQSLSHQALLTEIHTHLSSLSQTHTLSTSLRTLRASQTATALTSRLTALVAKLSALSTARNSSLRKEEEELRVALEGMSAEAEMARSRGNELWSGVGALKARKAAEGGEREWAVVDEEGLRQVLEILSSQQAGLDHLTKTINAAEGDVEVMKEAFGMSSEGRK</sequence>
<feature type="compositionally biased region" description="Low complexity" evidence="5">
    <location>
        <begin position="198"/>
        <end position="212"/>
    </location>
</feature>
<feature type="region of interest" description="Disordered" evidence="5">
    <location>
        <begin position="140"/>
        <end position="227"/>
    </location>
</feature>
<dbReference type="GO" id="GO:0044613">
    <property type="term" value="C:nuclear pore central transport channel"/>
    <property type="evidence" value="ECO:0007669"/>
    <property type="project" value="TreeGrafter"/>
</dbReference>
<dbReference type="Pfam" id="PF13634">
    <property type="entry name" value="Nucleoporin_FG"/>
    <property type="match status" value="1"/>
</dbReference>
<dbReference type="Proteomes" id="UP000193467">
    <property type="component" value="Unassembled WGS sequence"/>
</dbReference>
<feature type="region of interest" description="Disordered" evidence="5">
    <location>
        <begin position="1"/>
        <end position="23"/>
    </location>
</feature>
<dbReference type="InterPro" id="IPR024864">
    <property type="entry name" value="Nup54/Nup57/Nup44"/>
</dbReference>
<dbReference type="STRING" id="106004.A0A1Y2ET83"/>
<dbReference type="Pfam" id="PF13874">
    <property type="entry name" value="Nup54"/>
    <property type="match status" value="1"/>
</dbReference>
<keyword evidence="4" id="KW-0539">Nucleus</keyword>
<evidence type="ECO:0000256" key="5">
    <source>
        <dbReference type="SAM" id="MobiDB-lite"/>
    </source>
</evidence>
<name>A0A1Y2ET83_9BASI</name>
<evidence type="ECO:0000259" key="6">
    <source>
        <dbReference type="Pfam" id="PF13874"/>
    </source>
</evidence>
<dbReference type="InterPro" id="IPR025574">
    <property type="entry name" value="Nucleoporin_FG_rpt"/>
</dbReference>
<accession>A0A1Y2ET83</accession>
<feature type="region of interest" description="Disordered" evidence="5">
    <location>
        <begin position="60"/>
        <end position="107"/>
    </location>
</feature>
<keyword evidence="3" id="KW-0653">Protein transport</keyword>